<sequence>MLKRLKSVSMMLFLMGASTGAAYAVASPGVTDLKITQQSGTCTGVVKDATGETVIGASVVVKGTTNGTITDFDGNFTLNDVKNGDVIQISFVGYITQEMKWNGTPLNVILKDDTQTLDEVVVVGYGGSQKRAALTTAITKMDDQVLKKAAYSNVGQSLQGSVSGLRVVNTTGQPGSSPNITLRGGATITGDNSAALIIVDGIVRNNMADINSSDIESIQVLKDAASTAIYGARANGGVILIETKKGKEGKVDVNYKFKMGMNFARKGYEYLNAGDYLYYTRLGFKNANQAVAGYSDGWNPDTQNGCGTTKNNYDVRYLEGNEDLVNQGWQTMTDPYSGKQLVYKDYHGAMDDEIFNSPALMQDHYISINGGNDKGTFAASLGYYDEDGQVVGTGYQRFNGSLNGSYKLFPFLTINAGTTYSWSTQPTLSWTGTYEFFYRTRGMRPTWNPWNEDGSPNSADTNISDGNPAYFRDKLLYSDGTNKSTYNIGFKLDILPKKLVLNGNASLYRYDYMVEKFNKAYQLENKDTNTTREASVEQERYTQQQYNATLTYTDTFADKHNLEVMLGGEYFTYDQFKLAAKTQNSPTDDIPTLNVGATRTETSTTKSAYRILSSFGRLNYNYEMKYLLSVVFRYDGISKLKDNRWGFFPGVSAGWNITEEQFWKDSNVSDLISTFKPRLSYGVNGNVNGLGNYTVYGEYATTKPYGGETGIYNSALVNTGLRWEQSQSFEAGLDIGFFNNRLSFILDYYNRKTKDLLTDLALPGYTGFDKIATNLGTLRNSGFEAEVRANIINKGGFTWDMTANLSTVANKIIKLPDNKEVNNRVGGAQVWDPNKGELVWVGGRQEGGKLGELIAYKQNHIFKDWDDVKKYANNRIDNVANLYGPGKAAEYAGKQGWKPIEPGDVCWEDMDGNDVIDSYDRYVVGNIFPNITGGFSTTFSYKNWSLYGRFDYALGHTLYNDLKARTLGQYQGTWNIITDVKDMWTEDNPNTDLSKYYFGDQNIKKNITRSNNGLTAADNNNSHYYEKGDYLCLRELTLSYTLPKSLISKCFMTDASVYVTGQNLFYITGYEGTSPEPAVSTEYGRGIDNGRYPTPRTVLFGLSVSF</sequence>
<keyword evidence="11" id="KW-0675">Receptor</keyword>
<dbReference type="Proteomes" id="UP001181086">
    <property type="component" value="Unassembled WGS sequence"/>
</dbReference>
<dbReference type="Gene3D" id="2.60.40.1120">
    <property type="entry name" value="Carboxypeptidase-like, regulatory domain"/>
    <property type="match status" value="1"/>
</dbReference>
<dbReference type="EMBL" id="SLTU01000001">
    <property type="protein sequence ID" value="TDA77296.1"/>
    <property type="molecule type" value="Genomic_DNA"/>
</dbReference>
<dbReference type="SUPFAM" id="SSF49464">
    <property type="entry name" value="Carboxypeptidase regulatory domain-like"/>
    <property type="match status" value="1"/>
</dbReference>
<dbReference type="InterPro" id="IPR039426">
    <property type="entry name" value="TonB-dep_rcpt-like"/>
</dbReference>
<dbReference type="NCBIfam" id="TIGR04057">
    <property type="entry name" value="SusC_RagA_signa"/>
    <property type="match status" value="1"/>
</dbReference>
<protein>
    <submittedName>
        <fullName evidence="14">SusC/RagA family TonB-linked outer membrane protein</fullName>
    </submittedName>
    <submittedName>
        <fullName evidence="11">TonB-dependent receptor</fullName>
    </submittedName>
</protein>
<feature type="signal peptide" evidence="8">
    <location>
        <begin position="1"/>
        <end position="24"/>
    </location>
</feature>
<evidence type="ECO:0000313" key="26">
    <source>
        <dbReference type="Proteomes" id="UP000481700"/>
    </source>
</evidence>
<evidence type="ECO:0000313" key="25">
    <source>
        <dbReference type="Proteomes" id="UP000481616"/>
    </source>
</evidence>
<evidence type="ECO:0000256" key="8">
    <source>
        <dbReference type="SAM" id="SignalP"/>
    </source>
</evidence>
<dbReference type="InterPro" id="IPR036942">
    <property type="entry name" value="Beta-barrel_TonB_sf"/>
</dbReference>
<dbReference type="AlphaFoldDB" id="A0A076IYE8"/>
<dbReference type="KEGG" id="bdh:GV66_02990"/>
<dbReference type="EMBL" id="SLTX01000006">
    <property type="protein sequence ID" value="TDB02427.1"/>
    <property type="molecule type" value="Genomic_DNA"/>
</dbReference>
<dbReference type="RefSeq" id="WP_005845769.1">
    <property type="nucleotide sequence ID" value="NZ_BAABZF010000001.1"/>
</dbReference>
<dbReference type="GO" id="GO:0009279">
    <property type="term" value="C:cell outer membrane"/>
    <property type="evidence" value="ECO:0007669"/>
    <property type="project" value="UniProtKB-SubCell"/>
</dbReference>
<dbReference type="Proteomes" id="UP000481616">
    <property type="component" value="Unassembled WGS sequence"/>
</dbReference>
<dbReference type="EMBL" id="SLTX01000001">
    <property type="protein sequence ID" value="TDB09266.1"/>
    <property type="molecule type" value="Genomic_DNA"/>
</dbReference>
<evidence type="ECO:0000256" key="4">
    <source>
        <dbReference type="ARBA" id="ARBA00022692"/>
    </source>
</evidence>
<dbReference type="FunFam" id="2.60.40.1120:FF:000003">
    <property type="entry name" value="Outer membrane protein Omp121"/>
    <property type="match status" value="1"/>
</dbReference>
<feature type="domain" description="TonB-dependent receptor plug" evidence="9">
    <location>
        <begin position="134"/>
        <end position="238"/>
    </location>
</feature>
<dbReference type="Proteomes" id="UP000481700">
    <property type="component" value="Unassembled WGS sequence"/>
</dbReference>
<evidence type="ECO:0000313" key="16">
    <source>
        <dbReference type="EMBL" id="TDA77307.1"/>
    </source>
</evidence>
<evidence type="ECO:0000256" key="5">
    <source>
        <dbReference type="ARBA" id="ARBA00023136"/>
    </source>
</evidence>
<keyword evidence="3 7" id="KW-1134">Transmembrane beta strand</keyword>
<evidence type="ECO:0000259" key="9">
    <source>
        <dbReference type="Pfam" id="PF07715"/>
    </source>
</evidence>
<keyword evidence="4 7" id="KW-0812">Transmembrane</keyword>
<dbReference type="EMBL" id="VVYY01000017">
    <property type="protein sequence ID" value="KAA5395118.1"/>
    <property type="molecule type" value="Genomic_DNA"/>
</dbReference>
<keyword evidence="2 7" id="KW-0813">Transport</keyword>
<dbReference type="Proteomes" id="UP000294527">
    <property type="component" value="Unassembled WGS sequence"/>
</dbReference>
<evidence type="ECO:0000313" key="21">
    <source>
        <dbReference type="EMBL" id="WHX09938.1"/>
    </source>
</evidence>
<evidence type="ECO:0000313" key="19">
    <source>
        <dbReference type="EMBL" id="TDB02427.1"/>
    </source>
</evidence>
<dbReference type="InterPro" id="IPR023997">
    <property type="entry name" value="TonB-dep_OMP_SusC/RagA_CS"/>
</dbReference>
<evidence type="ECO:0000256" key="3">
    <source>
        <dbReference type="ARBA" id="ARBA00022452"/>
    </source>
</evidence>
<dbReference type="InterPro" id="IPR012910">
    <property type="entry name" value="Plug_dom"/>
</dbReference>
<dbReference type="EMBL" id="CP046176">
    <property type="protein sequence ID" value="QJR78323.1"/>
    <property type="molecule type" value="Genomic_DNA"/>
</dbReference>
<dbReference type="Gene3D" id="2.40.170.20">
    <property type="entry name" value="TonB-dependent receptor, beta-barrel domain"/>
    <property type="match status" value="1"/>
</dbReference>
<dbReference type="SUPFAM" id="SSF56935">
    <property type="entry name" value="Porins"/>
    <property type="match status" value="1"/>
</dbReference>
<reference evidence="24 25" key="1">
    <citation type="journal article" date="2019" name="Nat. Med.">
        <title>A library of human gut bacterial isolates paired with longitudinal multiomics data enables mechanistic microbiome research.</title>
        <authorList>
            <person name="Poyet M."/>
            <person name="Groussin M."/>
            <person name="Gibbons S.M."/>
            <person name="Avila-Pacheco J."/>
            <person name="Jiang X."/>
            <person name="Kearney S.M."/>
            <person name="Perrotta A.R."/>
            <person name="Berdy B."/>
            <person name="Zhao S."/>
            <person name="Lieberman T.D."/>
            <person name="Swanson P.K."/>
            <person name="Smith M."/>
            <person name="Roesemann S."/>
            <person name="Alexander J.E."/>
            <person name="Rich S.A."/>
            <person name="Livny J."/>
            <person name="Vlamakis H."/>
            <person name="Clish C."/>
            <person name="Bullock K."/>
            <person name="Deik A."/>
            <person name="Scott J."/>
            <person name="Pierce K.A."/>
            <person name="Xavier R.J."/>
            <person name="Alm E.J."/>
        </authorList>
    </citation>
    <scope>NUCLEOTIDE SEQUENCE [LARGE SCALE GENOMIC DNA]</scope>
    <source>
        <strain evidence="11 25">BIOML-A1</strain>
        <strain evidence="10 26">BIOML-A25</strain>
        <strain evidence="12 24">BIOML-A4</strain>
    </source>
</reference>
<dbReference type="Gene3D" id="2.170.130.10">
    <property type="entry name" value="TonB-dependent receptor, plug domain"/>
    <property type="match status" value="1"/>
</dbReference>
<dbReference type="KEGG" id="bdo:EL88_22170"/>
<proteinExistence type="inferred from homology"/>
<evidence type="ECO:0000313" key="11">
    <source>
        <dbReference type="EMBL" id="KAA5395118.1"/>
    </source>
</evidence>
<comment type="subcellular location">
    <subcellularLocation>
        <location evidence="1 7">Cell outer membrane</location>
        <topology evidence="1 7">Multi-pass membrane protein</topology>
    </subcellularLocation>
</comment>
<dbReference type="InterPro" id="IPR008969">
    <property type="entry name" value="CarboxyPept-like_regulatory"/>
</dbReference>
<dbReference type="EMBL" id="VVZA01000016">
    <property type="protein sequence ID" value="KAA5403175.1"/>
    <property type="molecule type" value="Genomic_DNA"/>
</dbReference>
<dbReference type="EMBL" id="SLTU01000001">
    <property type="protein sequence ID" value="TDA77307.1"/>
    <property type="molecule type" value="Genomic_DNA"/>
</dbReference>
<dbReference type="Pfam" id="PF13715">
    <property type="entry name" value="CarbopepD_reg_2"/>
    <property type="match status" value="1"/>
</dbReference>
<evidence type="ECO:0000256" key="1">
    <source>
        <dbReference type="ARBA" id="ARBA00004571"/>
    </source>
</evidence>
<keyword evidence="8" id="KW-0732">Signal</keyword>
<evidence type="ECO:0000256" key="6">
    <source>
        <dbReference type="ARBA" id="ARBA00023237"/>
    </source>
</evidence>
<evidence type="ECO:0000313" key="17">
    <source>
        <dbReference type="EMBL" id="TDB01771.1"/>
    </source>
</evidence>
<comment type="similarity">
    <text evidence="7">Belongs to the TonB-dependent receptor family.</text>
</comment>
<dbReference type="eggNOG" id="COG4773">
    <property type="taxonomic scope" value="Bacteria"/>
</dbReference>
<evidence type="ECO:0000313" key="13">
    <source>
        <dbReference type="EMBL" id="MDU0271684.1"/>
    </source>
</evidence>
<dbReference type="PROSITE" id="PS52016">
    <property type="entry name" value="TONB_DEPENDENT_REC_3"/>
    <property type="match status" value="1"/>
</dbReference>
<dbReference type="NCBIfam" id="TIGR04056">
    <property type="entry name" value="OMP_RagA_SusC"/>
    <property type="match status" value="1"/>
</dbReference>
<evidence type="ECO:0000313" key="15">
    <source>
        <dbReference type="EMBL" id="TDA77296.1"/>
    </source>
</evidence>
<dbReference type="EMBL" id="VVZV01000009">
    <property type="protein sequence ID" value="KAA5320244.1"/>
    <property type="molecule type" value="Genomic_DNA"/>
</dbReference>
<gene>
    <name evidence="15" type="ORF">E1I98_13645</name>
    <name evidence="16" type="ORF">E1I98_13710</name>
    <name evidence="20" type="ORF">E1J06_18870</name>
    <name evidence="19" type="ORF">E1J06_25255</name>
    <name evidence="18" type="ORF">E1J06_25490</name>
    <name evidence="17" type="ORF">E1J06_27030</name>
    <name evidence="12" type="ORF">F2Y51_16230</name>
    <name evidence="11" type="ORF">F2Y58_17205</name>
    <name evidence="10" type="ORF">F2Z07_10305</name>
    <name evidence="14" type="ORF">GKD17_19105</name>
    <name evidence="21" type="ORF">QNN11_22740</name>
    <name evidence="13" type="ORF">RVH45_17675</name>
</gene>
<keyword evidence="6 7" id="KW-0998">Cell outer membrane</keyword>
<reference evidence="14 27" key="3">
    <citation type="submission" date="2019-11" db="EMBL/GenBank/DDBJ databases">
        <title>Complete genome sequence of Bacteroides dorei DSM 17855.</title>
        <authorList>
            <person name="Russell J.T."/>
        </authorList>
    </citation>
    <scope>NUCLEOTIDE SEQUENCE [LARGE SCALE GENOMIC DNA]</scope>
    <source>
        <strain evidence="14 27">DSM 17855</strain>
    </source>
</reference>
<keyword evidence="5 7" id="KW-0472">Membrane</keyword>
<dbReference type="EMBL" id="JAWDEV010000012">
    <property type="protein sequence ID" value="MDU0271684.1"/>
    <property type="molecule type" value="Genomic_DNA"/>
</dbReference>
<feature type="chain" id="PRO_5014216657" evidence="8">
    <location>
        <begin position="25"/>
        <end position="1106"/>
    </location>
</feature>
<reference evidence="13" key="5">
    <citation type="submission" date="2023-10" db="EMBL/GenBank/DDBJ databases">
        <title>Genome of Potential pathogenic bacteria in Crohn's disease.</title>
        <authorList>
            <person name="Rodriguez-Palacios A."/>
        </authorList>
    </citation>
    <scope>NUCLEOTIDE SEQUENCE</scope>
    <source>
        <strain evidence="13">CavFT-hAR62</strain>
    </source>
</reference>
<evidence type="ECO:0000256" key="7">
    <source>
        <dbReference type="PROSITE-ProRule" id="PRU01360"/>
    </source>
</evidence>
<evidence type="ECO:0000313" key="24">
    <source>
        <dbReference type="Proteomes" id="UP000441162"/>
    </source>
</evidence>
<dbReference type="Proteomes" id="UP000500949">
    <property type="component" value="Chromosome"/>
</dbReference>
<accession>A0A076IYE8</accession>
<dbReference type="EMBL" id="CP126056">
    <property type="protein sequence ID" value="WHX09938.1"/>
    <property type="molecule type" value="Genomic_DNA"/>
</dbReference>
<dbReference type="Proteomes" id="UP000294834">
    <property type="component" value="Unassembled WGS sequence"/>
</dbReference>
<dbReference type="InterPro" id="IPR023996">
    <property type="entry name" value="TonB-dep_OMP_SusC/RagA"/>
</dbReference>
<dbReference type="GeneID" id="93448780"/>
<evidence type="ECO:0000313" key="14">
    <source>
        <dbReference type="EMBL" id="QJR78323.1"/>
    </source>
</evidence>
<dbReference type="InterPro" id="IPR037066">
    <property type="entry name" value="Plug_dom_sf"/>
</dbReference>
<name>A0A076IYE8_9BACT</name>
<evidence type="ECO:0000313" key="12">
    <source>
        <dbReference type="EMBL" id="KAA5403175.1"/>
    </source>
</evidence>
<evidence type="ECO:0000313" key="10">
    <source>
        <dbReference type="EMBL" id="KAA5320244.1"/>
    </source>
</evidence>
<evidence type="ECO:0000313" key="23">
    <source>
        <dbReference type="Proteomes" id="UP000294834"/>
    </source>
</evidence>
<evidence type="ECO:0000313" key="22">
    <source>
        <dbReference type="Proteomes" id="UP000294527"/>
    </source>
</evidence>
<dbReference type="Pfam" id="PF07715">
    <property type="entry name" value="Plug"/>
    <property type="match status" value="1"/>
</dbReference>
<dbReference type="EMBL" id="SLTX01000007">
    <property type="protein sequence ID" value="TDB02405.1"/>
    <property type="molecule type" value="Genomic_DNA"/>
</dbReference>
<reference evidence="22 23" key="2">
    <citation type="journal article" date="2019" name="Nat. Microbiol.">
        <title>Genomic variation and strain-specific functional adaptation in the human gut microbiome during early life.</title>
        <authorList>
            <person name="Vatanen T."/>
            <person name="Plichta D.R."/>
            <person name="Somani J."/>
            <person name="Munch P.C."/>
            <person name="Arthur T.D."/>
            <person name="Hall A.B."/>
            <person name="Rudolf S."/>
            <person name="Oakeley E.J."/>
            <person name="Ke X."/>
            <person name="Young R.A."/>
            <person name="Haiser H.J."/>
            <person name="Kolde R."/>
            <person name="Yassour M."/>
            <person name="Luopajarvi K."/>
            <person name="Siljander H."/>
            <person name="Virtanen S.M."/>
            <person name="Ilonen J."/>
            <person name="Uibo R."/>
            <person name="Tillmann V."/>
            <person name="Mokurov S."/>
            <person name="Dorshakova N."/>
            <person name="Porter J.A."/>
            <person name="McHardy A.C."/>
            <person name="Lahdesmaki H."/>
            <person name="Vlamakis H."/>
            <person name="Huttenhower C."/>
            <person name="Knip M."/>
            <person name="Xavier R.J."/>
        </authorList>
    </citation>
    <scope>NUCLEOTIDE SEQUENCE [LARGE SCALE GENOMIC DNA]</scope>
    <source>
        <strain evidence="15 22">RJX1047</strain>
        <strain evidence="17 23">RJX1052</strain>
    </source>
</reference>
<evidence type="ECO:0000313" key="20">
    <source>
        <dbReference type="EMBL" id="TDB09266.1"/>
    </source>
</evidence>
<dbReference type="EMBL" id="SLTX01000022">
    <property type="protein sequence ID" value="TDB01771.1"/>
    <property type="molecule type" value="Genomic_DNA"/>
</dbReference>
<dbReference type="Proteomes" id="UP001177934">
    <property type="component" value="Chromosome"/>
</dbReference>
<evidence type="ECO:0000313" key="27">
    <source>
        <dbReference type="Proteomes" id="UP000500949"/>
    </source>
</evidence>
<organism evidence="11 25">
    <name type="scientific">Phocaeicola dorei</name>
    <dbReference type="NCBI Taxonomy" id="357276"/>
    <lineage>
        <taxon>Bacteria</taxon>
        <taxon>Pseudomonadati</taxon>
        <taxon>Bacteroidota</taxon>
        <taxon>Bacteroidia</taxon>
        <taxon>Bacteroidales</taxon>
        <taxon>Bacteroidaceae</taxon>
        <taxon>Phocaeicola</taxon>
    </lineage>
</organism>
<evidence type="ECO:0000313" key="18">
    <source>
        <dbReference type="EMBL" id="TDB02405.1"/>
    </source>
</evidence>
<evidence type="ECO:0000256" key="2">
    <source>
        <dbReference type="ARBA" id="ARBA00022448"/>
    </source>
</evidence>
<dbReference type="Proteomes" id="UP000441162">
    <property type="component" value="Unassembled WGS sequence"/>
</dbReference>
<reference evidence="21" key="4">
    <citation type="journal article" date="2023" name="Nat. Commun.">
        <title>Identification of a novel Human Milk Oligosaccharides utilization cluster in the infant gut commensal Bacteroides dorei.</title>
        <authorList>
            <person name="Kijner S."/>
            <person name="Ennis D."/>
            <person name="Shmorak S."/>
            <person name="Florentin A."/>
            <person name="Yassour M."/>
        </authorList>
    </citation>
    <scope>NUCLEOTIDE SEQUENCE</scope>
    <source>
        <strain evidence="21">2</strain>
    </source>
</reference>
<dbReference type="eggNOG" id="COG4206">
    <property type="taxonomic scope" value="Bacteria"/>
</dbReference>